<dbReference type="PROSITE" id="PS51257">
    <property type="entry name" value="PROKAR_LIPOPROTEIN"/>
    <property type="match status" value="1"/>
</dbReference>
<proteinExistence type="predicted"/>
<name>A0A0F8WAA9_9ZZZZ</name>
<feature type="compositionally biased region" description="Basic and acidic residues" evidence="1">
    <location>
        <begin position="71"/>
        <end position="83"/>
    </location>
</feature>
<feature type="region of interest" description="Disordered" evidence="1">
    <location>
        <begin position="57"/>
        <end position="83"/>
    </location>
</feature>
<dbReference type="AlphaFoldDB" id="A0A0F8WAA9"/>
<reference evidence="2" key="1">
    <citation type="journal article" date="2015" name="Nature">
        <title>Complex archaea that bridge the gap between prokaryotes and eukaryotes.</title>
        <authorList>
            <person name="Spang A."/>
            <person name="Saw J.H."/>
            <person name="Jorgensen S.L."/>
            <person name="Zaremba-Niedzwiedzka K."/>
            <person name="Martijn J."/>
            <person name="Lind A.E."/>
            <person name="van Eijk R."/>
            <person name="Schleper C."/>
            <person name="Guy L."/>
            <person name="Ettema T.J."/>
        </authorList>
    </citation>
    <scope>NUCLEOTIDE SEQUENCE</scope>
</reference>
<organism evidence="2">
    <name type="scientific">marine sediment metagenome</name>
    <dbReference type="NCBI Taxonomy" id="412755"/>
    <lineage>
        <taxon>unclassified sequences</taxon>
        <taxon>metagenomes</taxon>
        <taxon>ecological metagenomes</taxon>
    </lineage>
</organism>
<sequence>MANKRNLKFPSGWSLSTTAFCLVTTLACSIALRPSVLMAMSSNKSLRVSSSSVGHVATEQKEFQVPPRSEAAQEQRDEKTPLDKDKLEWESDKLTGKLQDYLFISPETFSCSITFTGKAGKQGVLDFCGEKVTYSGDLEIDESAKLLFDHLMKYIAACNSLTKEQREE</sequence>
<accession>A0A0F8WAA9</accession>
<gene>
    <name evidence="2" type="ORF">LCGC14_3091670</name>
</gene>
<protein>
    <submittedName>
        <fullName evidence="2">Uncharacterized protein</fullName>
    </submittedName>
</protein>
<comment type="caution">
    <text evidence="2">The sequence shown here is derived from an EMBL/GenBank/DDBJ whole genome shotgun (WGS) entry which is preliminary data.</text>
</comment>
<dbReference type="EMBL" id="LAZR01066348">
    <property type="protein sequence ID" value="KKK53747.1"/>
    <property type="molecule type" value="Genomic_DNA"/>
</dbReference>
<evidence type="ECO:0000313" key="2">
    <source>
        <dbReference type="EMBL" id="KKK53747.1"/>
    </source>
</evidence>
<evidence type="ECO:0000256" key="1">
    <source>
        <dbReference type="SAM" id="MobiDB-lite"/>
    </source>
</evidence>